<dbReference type="RefSeq" id="WP_081875551.1">
    <property type="nucleotide sequence ID" value="NZ_BBIO01000010.1"/>
</dbReference>
<dbReference type="InterPro" id="IPR012899">
    <property type="entry name" value="LTXXQ"/>
</dbReference>
<dbReference type="STRING" id="1333998.M2A_2030"/>
<dbReference type="GO" id="GO:0042597">
    <property type="term" value="C:periplasmic space"/>
    <property type="evidence" value="ECO:0007669"/>
    <property type="project" value="InterPro"/>
</dbReference>
<proteinExistence type="predicted"/>
<dbReference type="eggNOG" id="ENOG502ZXS6">
    <property type="taxonomic scope" value="Bacteria"/>
</dbReference>
<accession>A0A081BBW3</accession>
<dbReference type="Pfam" id="PF07813">
    <property type="entry name" value="LTXXQ"/>
    <property type="match status" value="1"/>
</dbReference>
<dbReference type="EMBL" id="BBIO01000010">
    <property type="protein sequence ID" value="GAK45531.1"/>
    <property type="molecule type" value="Genomic_DNA"/>
</dbReference>
<comment type="caution">
    <text evidence="1">The sequence shown here is derived from an EMBL/GenBank/DDBJ whole genome shotgun (WGS) entry which is preliminary data.</text>
</comment>
<protein>
    <submittedName>
        <fullName evidence="1">Uncharacterized protein</fullName>
    </submittedName>
</protein>
<dbReference type="Proteomes" id="UP000028702">
    <property type="component" value="Unassembled WGS sequence"/>
</dbReference>
<gene>
    <name evidence="1" type="ORF">M2A_2030</name>
</gene>
<name>A0A081BBW3_9HYPH</name>
<sequence>MARIGRTYVLVIASALLLGTVFIVLSQSERAWSDAGPPLVAASIFGAGHGGWRHGRAGGFCQDGAERHIDKLEEYVDAFGGFTAPQRAAWDDLVGSLRASVLLFNDVCAELETAERESTAPGRLALAEEAIQAAAATMQKVRPSFEAFYATLDETQRALLDRAFTHRGH</sequence>
<organism evidence="1 2">
    <name type="scientific">Tepidicaulis marinus</name>
    <dbReference type="NCBI Taxonomy" id="1333998"/>
    <lineage>
        <taxon>Bacteria</taxon>
        <taxon>Pseudomonadati</taxon>
        <taxon>Pseudomonadota</taxon>
        <taxon>Alphaproteobacteria</taxon>
        <taxon>Hyphomicrobiales</taxon>
        <taxon>Parvibaculaceae</taxon>
        <taxon>Tepidicaulis</taxon>
    </lineage>
</organism>
<keyword evidence="2" id="KW-1185">Reference proteome</keyword>
<dbReference type="AlphaFoldDB" id="A0A081BBW3"/>
<reference evidence="1 2" key="1">
    <citation type="submission" date="2014-07" db="EMBL/GenBank/DDBJ databases">
        <title>Tepidicaulis marinum gen. nov., sp. nov., a novel marine bacterium denitrifying nitrate to nitrous oxide strictly under microaerobic conditions.</title>
        <authorList>
            <person name="Takeuchi M."/>
            <person name="Yamagishi T."/>
            <person name="Kamagata Y."/>
            <person name="Oshima K."/>
            <person name="Hattori M."/>
            <person name="Katayama T."/>
            <person name="Hanada S."/>
            <person name="Tamaki H."/>
            <person name="Marumo K."/>
            <person name="Maeda H."/>
            <person name="Nedachi M."/>
            <person name="Iwasaki W."/>
            <person name="Suwa Y."/>
            <person name="Sakata S."/>
        </authorList>
    </citation>
    <scope>NUCLEOTIDE SEQUENCE [LARGE SCALE GENOMIC DNA]</scope>
    <source>
        <strain evidence="1 2">MA2</strain>
    </source>
</reference>
<evidence type="ECO:0000313" key="2">
    <source>
        <dbReference type="Proteomes" id="UP000028702"/>
    </source>
</evidence>
<evidence type="ECO:0000313" key="1">
    <source>
        <dbReference type="EMBL" id="GAK45531.1"/>
    </source>
</evidence>